<reference evidence="1 2" key="1">
    <citation type="submission" date="2019-03" db="EMBL/GenBank/DDBJ databases">
        <title>Genomics of glacier-inhabiting Cryobacterium strains.</title>
        <authorList>
            <person name="Liu Q."/>
            <person name="Xin Y.-H."/>
        </authorList>
    </citation>
    <scope>NUCLEOTIDE SEQUENCE [LARGE SCALE GENOMIC DNA]</scope>
    <source>
        <strain evidence="1 2">RHLS22-1</strain>
    </source>
</reference>
<evidence type="ECO:0000313" key="1">
    <source>
        <dbReference type="EMBL" id="TFB99537.1"/>
    </source>
</evidence>
<gene>
    <name evidence="1" type="ORF">E3O42_13355</name>
</gene>
<evidence type="ECO:0000313" key="2">
    <source>
        <dbReference type="Proteomes" id="UP000297907"/>
    </source>
</evidence>
<accession>A0A4R8W4K2</accession>
<dbReference type="OrthoDB" id="9793162at2"/>
<dbReference type="RefSeq" id="WP_134454414.1">
    <property type="nucleotide sequence ID" value="NZ_SOFL01000044.1"/>
</dbReference>
<keyword evidence="2" id="KW-1185">Reference proteome</keyword>
<sequence length="70" mass="8001">MTDTSLIGRVSAPDLHVMTYNIRRRVPTLRRGSADRWDTRKLLLQRLLAAPDLLQQPAPEDHRCAARPGR</sequence>
<dbReference type="Proteomes" id="UP000297907">
    <property type="component" value="Unassembled WGS sequence"/>
</dbReference>
<dbReference type="AlphaFoldDB" id="A0A4R8W4K2"/>
<organism evidence="1 2">
    <name type="scientific">Cryobacterium adonitolivorans</name>
    <dbReference type="NCBI Taxonomy" id="1259189"/>
    <lineage>
        <taxon>Bacteria</taxon>
        <taxon>Bacillati</taxon>
        <taxon>Actinomycetota</taxon>
        <taxon>Actinomycetes</taxon>
        <taxon>Micrococcales</taxon>
        <taxon>Microbacteriaceae</taxon>
        <taxon>Cryobacterium</taxon>
    </lineage>
</organism>
<name>A0A4R8W4K2_9MICO</name>
<comment type="caution">
    <text evidence="1">The sequence shown here is derived from an EMBL/GenBank/DDBJ whole genome shotgun (WGS) entry which is preliminary data.</text>
</comment>
<proteinExistence type="predicted"/>
<dbReference type="EMBL" id="SOFL01000044">
    <property type="protein sequence ID" value="TFB99537.1"/>
    <property type="molecule type" value="Genomic_DNA"/>
</dbReference>
<protein>
    <submittedName>
        <fullName evidence="1">Uncharacterized protein</fullName>
    </submittedName>
</protein>